<comment type="caution">
    <text evidence="1">The sequence shown here is derived from an EMBL/GenBank/DDBJ whole genome shotgun (WGS) entry which is preliminary data.</text>
</comment>
<accession>A0A414HRF8</accession>
<dbReference type="RefSeq" id="WP_118214468.1">
    <property type="nucleotide sequence ID" value="NZ_JANUON010000005.1"/>
</dbReference>
<dbReference type="Proteomes" id="UP000284785">
    <property type="component" value="Unassembled WGS sequence"/>
</dbReference>
<gene>
    <name evidence="1" type="ORF">DW780_07205</name>
</gene>
<sequence>MELNDFKPLITEIILCISEGKYDEVQGFLIKNGRLTLDTLRKEVETFRGDYKVLPVSEKAFTDAKILRTFSQNVSSVYLTLFTEDEGAEEMSIGLYCGYRNGCPVVMIHNLMLQ</sequence>
<protein>
    <submittedName>
        <fullName evidence="1">Uncharacterized protein</fullName>
    </submittedName>
</protein>
<proteinExistence type="predicted"/>
<evidence type="ECO:0000313" key="2">
    <source>
        <dbReference type="Proteomes" id="UP000284785"/>
    </source>
</evidence>
<dbReference type="EMBL" id="QSJP01000004">
    <property type="protein sequence ID" value="RHD89841.1"/>
    <property type="molecule type" value="Genomic_DNA"/>
</dbReference>
<name>A0A414HRF8_BACT4</name>
<reference evidence="1 2" key="1">
    <citation type="submission" date="2018-08" db="EMBL/GenBank/DDBJ databases">
        <title>A genome reference for cultivated species of the human gut microbiota.</title>
        <authorList>
            <person name="Zou Y."/>
            <person name="Xue W."/>
            <person name="Luo G."/>
        </authorList>
    </citation>
    <scope>NUCLEOTIDE SEQUENCE [LARGE SCALE GENOMIC DNA]</scope>
    <source>
        <strain evidence="1 2">AM30-26</strain>
    </source>
</reference>
<dbReference type="AlphaFoldDB" id="A0A414HRF8"/>
<organism evidence="1 2">
    <name type="scientific">Bacteroides thetaiotaomicron</name>
    <dbReference type="NCBI Taxonomy" id="818"/>
    <lineage>
        <taxon>Bacteria</taxon>
        <taxon>Pseudomonadati</taxon>
        <taxon>Bacteroidota</taxon>
        <taxon>Bacteroidia</taxon>
        <taxon>Bacteroidales</taxon>
        <taxon>Bacteroidaceae</taxon>
        <taxon>Bacteroides</taxon>
    </lineage>
</organism>
<evidence type="ECO:0000313" key="1">
    <source>
        <dbReference type="EMBL" id="RHD89841.1"/>
    </source>
</evidence>